<organism evidence="2">
    <name type="scientific">Marinomonas sp. (strain MWYL1)</name>
    <dbReference type="NCBI Taxonomy" id="400668"/>
    <lineage>
        <taxon>Bacteria</taxon>
        <taxon>Pseudomonadati</taxon>
        <taxon>Pseudomonadota</taxon>
        <taxon>Gammaproteobacteria</taxon>
        <taxon>Oceanospirillales</taxon>
        <taxon>Oceanospirillaceae</taxon>
        <taxon>Marinomonas</taxon>
    </lineage>
</organism>
<dbReference type="EMBL" id="CP000749">
    <property type="protein sequence ID" value="ABR71655.1"/>
    <property type="molecule type" value="Genomic_DNA"/>
</dbReference>
<name>A6VYX6_MARMS</name>
<protein>
    <submittedName>
        <fullName evidence="2">Uncharacterized protein</fullName>
    </submittedName>
</protein>
<evidence type="ECO:0000256" key="1">
    <source>
        <dbReference type="SAM" id="Phobius"/>
    </source>
</evidence>
<reference evidence="2" key="1">
    <citation type="submission" date="2007-06" db="EMBL/GenBank/DDBJ databases">
        <title>Complete sequence of Marinomonas sp. MWYL1.</title>
        <authorList>
            <consortium name="US DOE Joint Genome Institute"/>
            <person name="Copeland A."/>
            <person name="Lucas S."/>
            <person name="Lapidus A."/>
            <person name="Barry K."/>
            <person name="Glavina del Rio T."/>
            <person name="Dalin E."/>
            <person name="Tice H."/>
            <person name="Pitluck S."/>
            <person name="Kiss H."/>
            <person name="Brettin T."/>
            <person name="Bruce D."/>
            <person name="Detter J.C."/>
            <person name="Han C."/>
            <person name="Schmutz J."/>
            <person name="Larimer F."/>
            <person name="Land M."/>
            <person name="Hauser L."/>
            <person name="Kyrpides N."/>
            <person name="Kim E."/>
            <person name="Johnston A.W.B."/>
            <person name="Todd J.D."/>
            <person name="Rogers R."/>
            <person name="Wexler M."/>
            <person name="Bond P.L."/>
            <person name="Li Y."/>
            <person name="Richardson P."/>
        </authorList>
    </citation>
    <scope>NUCLEOTIDE SEQUENCE [LARGE SCALE GENOMIC DNA]</scope>
    <source>
        <strain evidence="2">MWYL1</strain>
    </source>
</reference>
<gene>
    <name evidence="2" type="ordered locus">Mmwyl1_2742</name>
</gene>
<proteinExistence type="predicted"/>
<dbReference type="KEGG" id="mmw:Mmwyl1_2742"/>
<keyword evidence="1" id="KW-1133">Transmembrane helix</keyword>
<dbReference type="AlphaFoldDB" id="A6VYX6"/>
<dbReference type="HOGENOM" id="CLU_1633428_0_0_6"/>
<accession>A6VYX6</accession>
<sequence>MEIVMKGAAILKKKDLLKIFKFFLILLLICIFIVLIIIGKCKYEEIDQRITEGSGYGLSIGSTFSDVINVLKKVPEKYPNATLHYYKEGNNSVPISWDSINQISPSDGLFLVYDTHSNYLDFLDISFNDNKVSEMNRIKFCALNTEYKASHRCIASLLGLDG</sequence>
<feature type="transmembrane region" description="Helical" evidence="1">
    <location>
        <begin position="20"/>
        <end position="39"/>
    </location>
</feature>
<keyword evidence="1" id="KW-0812">Transmembrane</keyword>
<evidence type="ECO:0000313" key="2">
    <source>
        <dbReference type="EMBL" id="ABR71655.1"/>
    </source>
</evidence>
<keyword evidence="1" id="KW-0472">Membrane</keyword>